<sequence>MPELPEVQAHAERLTEQFGGRVLVRFEPLRFTVLKTAMPTPSLAYGLPLQRVGRRGKYLLLSFEPITFVVHLMQGGRLLVDDKQSPKPRNGQARFVFDDGPALLLTEAGTERRAGVWCVPTTTALDDAPLNRLGPEALLFDATTLAAAFAEHPMRLHGFLRDQHLIAGLGRMLANEVCHRARVSPFANTAKLGPDSVAAVVHAIRAAVDNGLAHERTRTDMSSSKDRPGRVHGRIGEACPECGATIASVTYNNYTVAYCPTCQTGGKVLADNTTSKFLK</sequence>
<dbReference type="InterPro" id="IPR015886">
    <property type="entry name" value="H2TH_FPG"/>
</dbReference>
<comment type="similarity">
    <text evidence="2">Belongs to the FPG family.</text>
</comment>
<dbReference type="PANTHER" id="PTHR22993:SF9">
    <property type="entry name" value="FORMAMIDOPYRIMIDINE-DNA GLYCOSYLASE"/>
    <property type="match status" value="1"/>
</dbReference>
<evidence type="ECO:0000256" key="7">
    <source>
        <dbReference type="ARBA" id="ARBA00022833"/>
    </source>
</evidence>
<evidence type="ECO:0000259" key="14">
    <source>
        <dbReference type="PROSITE" id="PS51068"/>
    </source>
</evidence>
<dbReference type="PROSITE" id="PS51066">
    <property type="entry name" value="ZF_FPG_2"/>
    <property type="match status" value="1"/>
</dbReference>
<dbReference type="Gene3D" id="1.10.8.50">
    <property type="match status" value="1"/>
</dbReference>
<feature type="domain" description="FPG-type" evidence="13">
    <location>
        <begin position="230"/>
        <end position="264"/>
    </location>
</feature>
<evidence type="ECO:0000256" key="11">
    <source>
        <dbReference type="ARBA" id="ARBA00023268"/>
    </source>
</evidence>
<reference evidence="15" key="1">
    <citation type="submission" date="2020-05" db="EMBL/GenBank/DDBJ databases">
        <authorList>
            <person name="Chiriac C."/>
            <person name="Salcher M."/>
            <person name="Ghai R."/>
            <person name="Kavagutti S V."/>
        </authorList>
    </citation>
    <scope>NUCLEOTIDE SEQUENCE</scope>
</reference>
<accession>A0A6J7F5Z6</accession>
<keyword evidence="8" id="KW-0238">DNA-binding</keyword>
<gene>
    <name evidence="15" type="ORF">UFOPK3376_02511</name>
</gene>
<dbReference type="GO" id="GO:0034039">
    <property type="term" value="F:8-oxo-7,8-dihydroguanine DNA N-glycosylase activity"/>
    <property type="evidence" value="ECO:0007669"/>
    <property type="project" value="TreeGrafter"/>
</dbReference>
<dbReference type="GO" id="GO:0003684">
    <property type="term" value="F:damaged DNA binding"/>
    <property type="evidence" value="ECO:0007669"/>
    <property type="project" value="InterPro"/>
</dbReference>
<evidence type="ECO:0000259" key="13">
    <source>
        <dbReference type="PROSITE" id="PS51066"/>
    </source>
</evidence>
<keyword evidence="9" id="KW-0234">DNA repair</keyword>
<organism evidence="15">
    <name type="scientific">freshwater metagenome</name>
    <dbReference type="NCBI Taxonomy" id="449393"/>
    <lineage>
        <taxon>unclassified sequences</taxon>
        <taxon>metagenomes</taxon>
        <taxon>ecological metagenomes</taxon>
    </lineage>
</organism>
<keyword evidence="10" id="KW-0456">Lyase</keyword>
<keyword evidence="6" id="KW-0378">Hydrolase</keyword>
<dbReference type="EMBL" id="CAFBLP010000083">
    <property type="protein sequence ID" value="CAB4887599.1"/>
    <property type="molecule type" value="Genomic_DNA"/>
</dbReference>
<evidence type="ECO:0000313" key="15">
    <source>
        <dbReference type="EMBL" id="CAB4887599.1"/>
    </source>
</evidence>
<dbReference type="SMART" id="SM00898">
    <property type="entry name" value="Fapy_DNA_glyco"/>
    <property type="match status" value="1"/>
</dbReference>
<dbReference type="SUPFAM" id="SSF46946">
    <property type="entry name" value="S13-like H2TH domain"/>
    <property type="match status" value="1"/>
</dbReference>
<dbReference type="SUPFAM" id="SSF57716">
    <property type="entry name" value="Glucocorticoid receptor-like (DNA-binding domain)"/>
    <property type="match status" value="1"/>
</dbReference>
<evidence type="ECO:0000256" key="3">
    <source>
        <dbReference type="ARBA" id="ARBA00022723"/>
    </source>
</evidence>
<dbReference type="GO" id="GO:0008270">
    <property type="term" value="F:zinc ion binding"/>
    <property type="evidence" value="ECO:0007669"/>
    <property type="project" value="UniProtKB-KW"/>
</dbReference>
<protein>
    <submittedName>
        <fullName evidence="15">Unannotated protein</fullName>
    </submittedName>
</protein>
<comment type="catalytic activity">
    <reaction evidence="1">
        <text>Hydrolysis of DNA containing ring-opened 7-methylguanine residues, releasing 2,6-diamino-4-hydroxy-5-(N-methyl)formamidopyrimidine.</text>
        <dbReference type="EC" id="3.2.2.23"/>
    </reaction>
</comment>
<dbReference type="SUPFAM" id="SSF81624">
    <property type="entry name" value="N-terminal domain of MutM-like DNA repair proteins"/>
    <property type="match status" value="1"/>
</dbReference>
<name>A0A6J7F5Z6_9ZZZZ</name>
<keyword evidence="4" id="KW-0227">DNA damage</keyword>
<evidence type="ECO:0000256" key="5">
    <source>
        <dbReference type="ARBA" id="ARBA00022771"/>
    </source>
</evidence>
<dbReference type="PROSITE" id="PS51068">
    <property type="entry name" value="FPG_CAT"/>
    <property type="match status" value="1"/>
</dbReference>
<evidence type="ECO:0000256" key="12">
    <source>
        <dbReference type="ARBA" id="ARBA00023295"/>
    </source>
</evidence>
<dbReference type="Pfam" id="PF01149">
    <property type="entry name" value="Fapy_DNA_glyco"/>
    <property type="match status" value="1"/>
</dbReference>
<evidence type="ECO:0000256" key="9">
    <source>
        <dbReference type="ARBA" id="ARBA00023204"/>
    </source>
</evidence>
<proteinExistence type="inferred from homology"/>
<dbReference type="GO" id="GO:0016829">
    <property type="term" value="F:lyase activity"/>
    <property type="evidence" value="ECO:0007669"/>
    <property type="project" value="UniProtKB-KW"/>
</dbReference>
<keyword evidence="12" id="KW-0326">Glycosidase</keyword>
<dbReference type="InterPro" id="IPR010979">
    <property type="entry name" value="Ribosomal_uS13-like_H2TH"/>
</dbReference>
<feature type="domain" description="Formamidopyrimidine-DNA glycosylase catalytic" evidence="14">
    <location>
        <begin position="2"/>
        <end position="112"/>
    </location>
</feature>
<dbReference type="Pfam" id="PF06831">
    <property type="entry name" value="H2TH"/>
    <property type="match status" value="1"/>
</dbReference>
<keyword evidence="11" id="KW-0511">Multifunctional enzyme</keyword>
<evidence type="ECO:0000256" key="4">
    <source>
        <dbReference type="ARBA" id="ARBA00022763"/>
    </source>
</evidence>
<dbReference type="GO" id="GO:0003906">
    <property type="term" value="F:DNA-(apurinic or apyrimidinic site) endonuclease activity"/>
    <property type="evidence" value="ECO:0007669"/>
    <property type="project" value="InterPro"/>
</dbReference>
<dbReference type="InterPro" id="IPR035937">
    <property type="entry name" value="FPG_N"/>
</dbReference>
<dbReference type="Gene3D" id="3.20.190.10">
    <property type="entry name" value="MutM-like, N-terminal"/>
    <property type="match status" value="1"/>
</dbReference>
<dbReference type="SMART" id="SM01232">
    <property type="entry name" value="H2TH"/>
    <property type="match status" value="1"/>
</dbReference>
<dbReference type="GO" id="GO:0006284">
    <property type="term" value="P:base-excision repair"/>
    <property type="evidence" value="ECO:0007669"/>
    <property type="project" value="InterPro"/>
</dbReference>
<evidence type="ECO:0000256" key="8">
    <source>
        <dbReference type="ARBA" id="ARBA00023125"/>
    </source>
</evidence>
<keyword evidence="3" id="KW-0479">Metal-binding</keyword>
<dbReference type="PANTHER" id="PTHR22993">
    <property type="entry name" value="FORMAMIDOPYRIMIDINE-DNA GLYCOSYLASE"/>
    <property type="match status" value="1"/>
</dbReference>
<dbReference type="InterPro" id="IPR000214">
    <property type="entry name" value="Znf_DNA_glyclase/AP_lyase"/>
</dbReference>
<dbReference type="AlphaFoldDB" id="A0A6J7F5Z6"/>
<evidence type="ECO:0000256" key="1">
    <source>
        <dbReference type="ARBA" id="ARBA00001668"/>
    </source>
</evidence>
<evidence type="ECO:0000256" key="6">
    <source>
        <dbReference type="ARBA" id="ARBA00022801"/>
    </source>
</evidence>
<dbReference type="InterPro" id="IPR012319">
    <property type="entry name" value="FPG_cat"/>
</dbReference>
<evidence type="ECO:0000256" key="2">
    <source>
        <dbReference type="ARBA" id="ARBA00009409"/>
    </source>
</evidence>
<evidence type="ECO:0000256" key="10">
    <source>
        <dbReference type="ARBA" id="ARBA00023239"/>
    </source>
</evidence>
<keyword evidence="5" id="KW-0863">Zinc-finger</keyword>
<keyword evidence="7" id="KW-0862">Zinc</keyword>